<dbReference type="OrthoDB" id="1933717at2759"/>
<evidence type="ECO:0000256" key="2">
    <source>
        <dbReference type="ARBA" id="ARBA00022857"/>
    </source>
</evidence>
<dbReference type="PANTHER" id="PTHR44196">
    <property type="entry name" value="DEHYDROGENASE/REDUCTASE SDR FAMILY MEMBER 7B"/>
    <property type="match status" value="1"/>
</dbReference>
<evidence type="ECO:0000256" key="1">
    <source>
        <dbReference type="ARBA" id="ARBA00006484"/>
    </source>
</evidence>
<dbReference type="PROSITE" id="PS00061">
    <property type="entry name" value="ADH_SHORT"/>
    <property type="match status" value="1"/>
</dbReference>
<dbReference type="InterPro" id="IPR036291">
    <property type="entry name" value="NAD(P)-bd_dom_sf"/>
</dbReference>
<evidence type="ECO:0000256" key="5">
    <source>
        <dbReference type="RuleBase" id="RU000363"/>
    </source>
</evidence>
<evidence type="ECO:0000256" key="3">
    <source>
        <dbReference type="ARBA" id="ARBA00023002"/>
    </source>
</evidence>
<reference evidence="6" key="1">
    <citation type="journal article" date="2021" name="Nat. Commun.">
        <title>Genetic determinants of endophytism in the Arabidopsis root mycobiome.</title>
        <authorList>
            <person name="Mesny F."/>
            <person name="Miyauchi S."/>
            <person name="Thiergart T."/>
            <person name="Pickel B."/>
            <person name="Atanasova L."/>
            <person name="Karlsson M."/>
            <person name="Huettel B."/>
            <person name="Barry K.W."/>
            <person name="Haridas S."/>
            <person name="Chen C."/>
            <person name="Bauer D."/>
            <person name="Andreopoulos W."/>
            <person name="Pangilinan J."/>
            <person name="LaButti K."/>
            <person name="Riley R."/>
            <person name="Lipzen A."/>
            <person name="Clum A."/>
            <person name="Drula E."/>
            <person name="Henrissat B."/>
            <person name="Kohler A."/>
            <person name="Grigoriev I.V."/>
            <person name="Martin F.M."/>
            <person name="Hacquard S."/>
        </authorList>
    </citation>
    <scope>NUCLEOTIDE SEQUENCE</scope>
    <source>
        <strain evidence="6">MPI-CAGE-AT-0147</strain>
    </source>
</reference>
<keyword evidence="2" id="KW-0521">NADP</keyword>
<sequence length="309" mass="33488">MSMPEVDRHSTTYPFIEPGRFTGTLQGQVALITGAGRGIGKAIALAFARAGANVICVARTEREIDDVVAQISKRGYPKAIAVCADISNDQELCRLIGTAAEVFPSIDILVNNAGVDRIGSLEHETSFSAWWRVFEVNMKGPAALTHHVLPGMISRGCGTIIHIGSRNAIHNHPFMTAYSASKTALLRFHQCLHLELQGSNVHTFYMQPGDVKTTLMDNSVNEDEILKVPGLQAMVAGMHDTMGEDQSDAPDLAADTCVALAADPDARALSGLYLDATKDLGQILAHIKEENGSIIKKRRLYTLKVDQLR</sequence>
<dbReference type="CDD" id="cd05233">
    <property type="entry name" value="SDR_c"/>
    <property type="match status" value="1"/>
</dbReference>
<gene>
    <name evidence="6" type="ORF">EDB81DRAFT_903913</name>
</gene>
<dbReference type="InterPro" id="IPR002347">
    <property type="entry name" value="SDR_fam"/>
</dbReference>
<protein>
    <recommendedName>
        <fullName evidence="8">NAD(P)-binding protein</fullName>
    </recommendedName>
</protein>
<keyword evidence="7" id="KW-1185">Reference proteome</keyword>
<dbReference type="Pfam" id="PF00106">
    <property type="entry name" value="adh_short"/>
    <property type="match status" value="1"/>
</dbReference>
<evidence type="ECO:0008006" key="8">
    <source>
        <dbReference type="Google" id="ProtNLM"/>
    </source>
</evidence>
<dbReference type="Gene3D" id="3.40.50.720">
    <property type="entry name" value="NAD(P)-binding Rossmann-like Domain"/>
    <property type="match status" value="1"/>
</dbReference>
<name>A0A9P9EBY8_9HYPO</name>
<dbReference type="EMBL" id="JAGMUV010000015">
    <property type="protein sequence ID" value="KAH7133736.1"/>
    <property type="molecule type" value="Genomic_DNA"/>
</dbReference>
<comment type="caution">
    <text evidence="6">The sequence shown here is derived from an EMBL/GenBank/DDBJ whole genome shotgun (WGS) entry which is preliminary data.</text>
</comment>
<comment type="similarity">
    <text evidence="1 5">Belongs to the short-chain dehydrogenases/reductases (SDR) family.</text>
</comment>
<dbReference type="InterPro" id="IPR020904">
    <property type="entry name" value="Sc_DH/Rdtase_CS"/>
</dbReference>
<dbReference type="PANTHER" id="PTHR44196:SF1">
    <property type="entry name" value="DEHYDROGENASE_REDUCTASE SDR FAMILY MEMBER 7B"/>
    <property type="match status" value="1"/>
</dbReference>
<dbReference type="GO" id="GO:0016020">
    <property type="term" value="C:membrane"/>
    <property type="evidence" value="ECO:0007669"/>
    <property type="project" value="TreeGrafter"/>
</dbReference>
<evidence type="ECO:0000256" key="4">
    <source>
        <dbReference type="ARBA" id="ARBA00037096"/>
    </source>
</evidence>
<dbReference type="PRINTS" id="PR00081">
    <property type="entry name" value="GDHRDH"/>
</dbReference>
<organism evidence="6 7">
    <name type="scientific">Dactylonectria macrodidyma</name>
    <dbReference type="NCBI Taxonomy" id="307937"/>
    <lineage>
        <taxon>Eukaryota</taxon>
        <taxon>Fungi</taxon>
        <taxon>Dikarya</taxon>
        <taxon>Ascomycota</taxon>
        <taxon>Pezizomycotina</taxon>
        <taxon>Sordariomycetes</taxon>
        <taxon>Hypocreomycetidae</taxon>
        <taxon>Hypocreales</taxon>
        <taxon>Nectriaceae</taxon>
        <taxon>Dactylonectria</taxon>
    </lineage>
</organism>
<dbReference type="GO" id="GO:0016491">
    <property type="term" value="F:oxidoreductase activity"/>
    <property type="evidence" value="ECO:0007669"/>
    <property type="project" value="UniProtKB-KW"/>
</dbReference>
<evidence type="ECO:0000313" key="7">
    <source>
        <dbReference type="Proteomes" id="UP000738349"/>
    </source>
</evidence>
<keyword evidence="3" id="KW-0560">Oxidoreductase</keyword>
<dbReference type="AlphaFoldDB" id="A0A9P9EBY8"/>
<proteinExistence type="inferred from homology"/>
<dbReference type="PRINTS" id="PR00080">
    <property type="entry name" value="SDRFAMILY"/>
</dbReference>
<accession>A0A9P9EBY8</accession>
<comment type="function">
    <text evidence="4">Putative oxidoreductase.</text>
</comment>
<dbReference type="SUPFAM" id="SSF51735">
    <property type="entry name" value="NAD(P)-binding Rossmann-fold domains"/>
    <property type="match status" value="1"/>
</dbReference>
<evidence type="ECO:0000313" key="6">
    <source>
        <dbReference type="EMBL" id="KAH7133736.1"/>
    </source>
</evidence>
<dbReference type="Proteomes" id="UP000738349">
    <property type="component" value="Unassembled WGS sequence"/>
</dbReference>